<dbReference type="EMBL" id="JAAMRR010001419">
    <property type="protein sequence ID" value="NGX98892.1"/>
    <property type="molecule type" value="Genomic_DNA"/>
</dbReference>
<name>A0A7C9VQ22_9BRAD</name>
<accession>A0A7C9VQ22</accession>
<evidence type="ECO:0000313" key="1">
    <source>
        <dbReference type="EMBL" id="NGX98892.1"/>
    </source>
</evidence>
<organism evidence="1 2">
    <name type="scientific">Candidatus Afipia apatlaquensis</name>
    <dbReference type="NCBI Taxonomy" id="2712852"/>
    <lineage>
        <taxon>Bacteria</taxon>
        <taxon>Pseudomonadati</taxon>
        <taxon>Pseudomonadota</taxon>
        <taxon>Alphaproteobacteria</taxon>
        <taxon>Hyphomicrobiales</taxon>
        <taxon>Nitrobacteraceae</taxon>
        <taxon>Afipia</taxon>
    </lineage>
</organism>
<dbReference type="AlphaFoldDB" id="A0A7C9VQ22"/>
<protein>
    <submittedName>
        <fullName evidence="1">Uncharacterized protein</fullName>
    </submittedName>
</protein>
<reference evidence="1" key="1">
    <citation type="submission" date="2020-02" db="EMBL/GenBank/DDBJ databases">
        <title>Draft genome sequence of Candidatus Afipia apatlaquensis IBT-C3, a potential strain for decolorization of textile dyes.</title>
        <authorList>
            <person name="Sanchez-Reyes A."/>
            <person name="Breton-Deval L."/>
            <person name="Mangelson H."/>
            <person name="Sanchez-Flores A."/>
        </authorList>
    </citation>
    <scope>NUCLEOTIDE SEQUENCE [LARGE SCALE GENOMIC DNA]</scope>
    <source>
        <strain evidence="1">IBT-C3</strain>
    </source>
</reference>
<gene>
    <name evidence="1" type="ORF">G4V63_27915</name>
</gene>
<evidence type="ECO:0000313" key="2">
    <source>
        <dbReference type="Proteomes" id="UP000480266"/>
    </source>
</evidence>
<dbReference type="Proteomes" id="UP000480266">
    <property type="component" value="Unassembled WGS sequence"/>
</dbReference>
<sequence>MRLRSLVPFCEGGALMRPDFGLFGLHREIDRLFSEFAQGISPGAQAIIPSIEITEGT</sequence>
<comment type="caution">
    <text evidence="1">The sequence shown here is derived from an EMBL/GenBank/DDBJ whole genome shotgun (WGS) entry which is preliminary data.</text>
</comment>
<proteinExistence type="predicted"/>
<keyword evidence="2" id="KW-1185">Reference proteome</keyword>